<reference evidence="2" key="1">
    <citation type="submission" date="2022-01" db="UniProtKB">
        <authorList>
            <consortium name="EnsemblMetazoa"/>
        </authorList>
    </citation>
    <scope>IDENTIFICATION</scope>
</reference>
<evidence type="ECO:0000256" key="1">
    <source>
        <dbReference type="SAM" id="SignalP"/>
    </source>
</evidence>
<dbReference type="AlphaFoldDB" id="A0A8I6SGG3"/>
<accession>A0A8I6SGG3</accession>
<evidence type="ECO:0000313" key="2">
    <source>
        <dbReference type="EnsemblMetazoa" id="XP_024081536.1"/>
    </source>
</evidence>
<proteinExistence type="predicted"/>
<dbReference type="Proteomes" id="UP000494040">
    <property type="component" value="Unassembled WGS sequence"/>
</dbReference>
<evidence type="ECO:0008006" key="4">
    <source>
        <dbReference type="Google" id="ProtNLM"/>
    </source>
</evidence>
<dbReference type="EnsemblMetazoa" id="XM_024225768.1">
    <property type="protein sequence ID" value="XP_024081536.1"/>
    <property type="gene ID" value="LOC112126515"/>
</dbReference>
<name>A0A8I6SGG3_CIMLE</name>
<dbReference type="GeneID" id="112126515"/>
<dbReference type="KEGG" id="clec:112126515"/>
<feature type="signal peptide" evidence="1">
    <location>
        <begin position="1"/>
        <end position="18"/>
    </location>
</feature>
<sequence length="79" mass="7839">MALLTVVLSFALLASSSAGVLPVVTYGTSYSAHSVDHSLAAPVVPAVHAVPALPAVPAVPAVPAALHAPFAPFNSPVLF</sequence>
<keyword evidence="1" id="KW-0732">Signal</keyword>
<organism evidence="2 3">
    <name type="scientific">Cimex lectularius</name>
    <name type="common">Bed bug</name>
    <name type="synonym">Acanthia lectularia</name>
    <dbReference type="NCBI Taxonomy" id="79782"/>
    <lineage>
        <taxon>Eukaryota</taxon>
        <taxon>Metazoa</taxon>
        <taxon>Ecdysozoa</taxon>
        <taxon>Arthropoda</taxon>
        <taxon>Hexapoda</taxon>
        <taxon>Insecta</taxon>
        <taxon>Pterygota</taxon>
        <taxon>Neoptera</taxon>
        <taxon>Paraneoptera</taxon>
        <taxon>Hemiptera</taxon>
        <taxon>Heteroptera</taxon>
        <taxon>Panheteroptera</taxon>
        <taxon>Cimicomorpha</taxon>
        <taxon>Cimicidae</taxon>
        <taxon>Cimex</taxon>
    </lineage>
</organism>
<feature type="chain" id="PRO_5035303956" description="CPR type cuticle protein" evidence="1">
    <location>
        <begin position="19"/>
        <end position="79"/>
    </location>
</feature>
<evidence type="ECO:0000313" key="3">
    <source>
        <dbReference type="Proteomes" id="UP000494040"/>
    </source>
</evidence>
<keyword evidence="3" id="KW-1185">Reference proteome</keyword>
<protein>
    <recommendedName>
        <fullName evidence="4">CPR type cuticle protein</fullName>
    </recommendedName>
</protein>
<dbReference type="RefSeq" id="XP_024081536.1">
    <property type="nucleotide sequence ID" value="XM_024225768.1"/>
</dbReference>